<accession>A0A167LHL7</accession>
<organism evidence="1 2">
    <name type="scientific">Calocera viscosa (strain TUFC12733)</name>
    <dbReference type="NCBI Taxonomy" id="1330018"/>
    <lineage>
        <taxon>Eukaryota</taxon>
        <taxon>Fungi</taxon>
        <taxon>Dikarya</taxon>
        <taxon>Basidiomycota</taxon>
        <taxon>Agaricomycotina</taxon>
        <taxon>Dacrymycetes</taxon>
        <taxon>Dacrymycetales</taxon>
        <taxon>Dacrymycetaceae</taxon>
        <taxon>Calocera</taxon>
    </lineage>
</organism>
<name>A0A167LHL7_CALVF</name>
<reference evidence="1 2" key="1">
    <citation type="journal article" date="2016" name="Mol. Biol. Evol.">
        <title>Comparative Genomics of Early-Diverging Mushroom-Forming Fungi Provides Insights into the Origins of Lignocellulose Decay Capabilities.</title>
        <authorList>
            <person name="Nagy L.G."/>
            <person name="Riley R."/>
            <person name="Tritt A."/>
            <person name="Adam C."/>
            <person name="Daum C."/>
            <person name="Floudas D."/>
            <person name="Sun H."/>
            <person name="Yadav J.S."/>
            <person name="Pangilinan J."/>
            <person name="Larsson K.H."/>
            <person name="Matsuura K."/>
            <person name="Barry K."/>
            <person name="Labutti K."/>
            <person name="Kuo R."/>
            <person name="Ohm R.A."/>
            <person name="Bhattacharya S.S."/>
            <person name="Shirouzu T."/>
            <person name="Yoshinaga Y."/>
            <person name="Martin F.M."/>
            <person name="Grigoriev I.V."/>
            <person name="Hibbett D.S."/>
        </authorList>
    </citation>
    <scope>NUCLEOTIDE SEQUENCE [LARGE SCALE GENOMIC DNA]</scope>
    <source>
        <strain evidence="1 2">TUFC12733</strain>
    </source>
</reference>
<dbReference type="Proteomes" id="UP000076738">
    <property type="component" value="Unassembled WGS sequence"/>
</dbReference>
<dbReference type="AlphaFoldDB" id="A0A167LHL7"/>
<gene>
    <name evidence="1" type="ORF">CALVIDRAFT_149086</name>
</gene>
<dbReference type="EMBL" id="KV417287">
    <property type="protein sequence ID" value="KZO95700.1"/>
    <property type="molecule type" value="Genomic_DNA"/>
</dbReference>
<evidence type="ECO:0000313" key="1">
    <source>
        <dbReference type="EMBL" id="KZO95700.1"/>
    </source>
</evidence>
<sequence>MGKHAVRLPAALSTLVKWGQRKHVQDKNNEASKSGHRYGKLGKQSLRWSSQFVVERAKCWEEGMVTSVDQAALLYRAGEHAAAGLELRQDCPHDPTDIELPYKGPGLITLRAYTQQERAFLGNHHSIDRDDVLIPSRHCNRATQQTNRERERGEQTDKQCGILTTIPFSMLSQCPSSPIVHAHTGIITKAYYHIHHITARGSVRARSVFASTS</sequence>
<proteinExistence type="predicted"/>
<protein>
    <submittedName>
        <fullName evidence="1">Uncharacterized protein</fullName>
    </submittedName>
</protein>
<keyword evidence="2" id="KW-1185">Reference proteome</keyword>
<evidence type="ECO:0000313" key="2">
    <source>
        <dbReference type="Proteomes" id="UP000076738"/>
    </source>
</evidence>